<keyword evidence="9" id="KW-1185">Reference proteome</keyword>
<reference evidence="8 9" key="1">
    <citation type="submission" date="2016-10" db="EMBL/GenBank/DDBJ databases">
        <authorList>
            <person name="de Groot N.N."/>
        </authorList>
    </citation>
    <scope>NUCLEOTIDE SEQUENCE [LARGE SCALE GENOMIC DNA]</scope>
    <source>
        <strain evidence="8 9">CGMCC 1.7727</strain>
    </source>
</reference>
<accession>A0A1H9T6E0</accession>
<evidence type="ECO:0000256" key="6">
    <source>
        <dbReference type="SAM" id="Coils"/>
    </source>
</evidence>
<dbReference type="PANTHER" id="PTHR11070:SF3">
    <property type="entry name" value="DNA 3'-5' HELICASE"/>
    <property type="match status" value="1"/>
</dbReference>
<dbReference type="GO" id="GO:0003677">
    <property type="term" value="F:DNA binding"/>
    <property type="evidence" value="ECO:0007669"/>
    <property type="project" value="InterPro"/>
</dbReference>
<evidence type="ECO:0000256" key="5">
    <source>
        <dbReference type="PROSITE-ProRule" id="PRU00560"/>
    </source>
</evidence>
<dbReference type="InterPro" id="IPR013986">
    <property type="entry name" value="DExx_box_DNA_helicase_dom_sf"/>
</dbReference>
<evidence type="ECO:0000256" key="4">
    <source>
        <dbReference type="ARBA" id="ARBA00022840"/>
    </source>
</evidence>
<evidence type="ECO:0000259" key="7">
    <source>
        <dbReference type="PROSITE" id="PS51198"/>
    </source>
</evidence>
<dbReference type="EMBL" id="FOGL01000013">
    <property type="protein sequence ID" value="SER92718.1"/>
    <property type="molecule type" value="Genomic_DNA"/>
</dbReference>
<dbReference type="GO" id="GO:0043138">
    <property type="term" value="F:3'-5' DNA helicase activity"/>
    <property type="evidence" value="ECO:0007669"/>
    <property type="project" value="TreeGrafter"/>
</dbReference>
<evidence type="ECO:0000313" key="9">
    <source>
        <dbReference type="Proteomes" id="UP000199687"/>
    </source>
</evidence>
<keyword evidence="3 5" id="KW-0347">Helicase</keyword>
<dbReference type="InterPro" id="IPR000212">
    <property type="entry name" value="DNA_helicase_UvrD/REP"/>
</dbReference>
<name>A0A1H9T6E0_9BACI</name>
<gene>
    <name evidence="8" type="ORF">SAMN04487944_1134</name>
</gene>
<keyword evidence="4 5" id="KW-0067">ATP-binding</keyword>
<evidence type="ECO:0000313" key="8">
    <source>
        <dbReference type="EMBL" id="SER92718.1"/>
    </source>
</evidence>
<dbReference type="Gene3D" id="3.40.50.300">
    <property type="entry name" value="P-loop containing nucleotide triphosphate hydrolases"/>
    <property type="match status" value="2"/>
</dbReference>
<dbReference type="GO" id="GO:0005829">
    <property type="term" value="C:cytosol"/>
    <property type="evidence" value="ECO:0007669"/>
    <property type="project" value="TreeGrafter"/>
</dbReference>
<protein>
    <submittedName>
        <fullName evidence="8">Superfamily I DNA or RNA helicase</fullName>
    </submittedName>
</protein>
<feature type="binding site" evidence="5">
    <location>
        <begin position="39"/>
        <end position="46"/>
    </location>
    <ligand>
        <name>ATP</name>
        <dbReference type="ChEBI" id="CHEBI:30616"/>
    </ligand>
</feature>
<feature type="domain" description="UvrD-like helicase ATP-binding" evidence="7">
    <location>
        <begin position="18"/>
        <end position="321"/>
    </location>
</feature>
<dbReference type="STRING" id="531814.SAMN04487944_1134"/>
<dbReference type="RefSeq" id="WP_175480456.1">
    <property type="nucleotide sequence ID" value="NZ_FOGL01000013.1"/>
</dbReference>
<dbReference type="PANTHER" id="PTHR11070">
    <property type="entry name" value="UVRD / RECB / PCRA DNA HELICASE FAMILY MEMBER"/>
    <property type="match status" value="1"/>
</dbReference>
<organism evidence="8 9">
    <name type="scientific">Gracilibacillus ureilyticus</name>
    <dbReference type="NCBI Taxonomy" id="531814"/>
    <lineage>
        <taxon>Bacteria</taxon>
        <taxon>Bacillati</taxon>
        <taxon>Bacillota</taxon>
        <taxon>Bacilli</taxon>
        <taxon>Bacillales</taxon>
        <taxon>Bacillaceae</taxon>
        <taxon>Gracilibacillus</taxon>
    </lineage>
</organism>
<feature type="coiled-coil region" evidence="6">
    <location>
        <begin position="335"/>
        <end position="399"/>
    </location>
</feature>
<dbReference type="InterPro" id="IPR014016">
    <property type="entry name" value="UvrD-like_ATP-bd"/>
</dbReference>
<dbReference type="Gene3D" id="1.10.10.160">
    <property type="match status" value="1"/>
</dbReference>
<dbReference type="Pfam" id="PF00580">
    <property type="entry name" value="UvrD-helicase"/>
    <property type="match status" value="1"/>
</dbReference>
<dbReference type="InterPro" id="IPR027417">
    <property type="entry name" value="P-loop_NTPase"/>
</dbReference>
<keyword evidence="1 5" id="KW-0547">Nucleotide-binding</keyword>
<dbReference type="PROSITE" id="PS51198">
    <property type="entry name" value="UVRD_HELICASE_ATP_BIND"/>
    <property type="match status" value="1"/>
</dbReference>
<dbReference type="SUPFAM" id="SSF52540">
    <property type="entry name" value="P-loop containing nucleoside triphosphate hydrolases"/>
    <property type="match status" value="1"/>
</dbReference>
<dbReference type="Proteomes" id="UP000199687">
    <property type="component" value="Unassembled WGS sequence"/>
</dbReference>
<evidence type="ECO:0000256" key="2">
    <source>
        <dbReference type="ARBA" id="ARBA00022801"/>
    </source>
</evidence>
<dbReference type="GO" id="GO:0016787">
    <property type="term" value="F:hydrolase activity"/>
    <property type="evidence" value="ECO:0007669"/>
    <property type="project" value="UniProtKB-UniRule"/>
</dbReference>
<sequence length="585" mass="68519">MQFKEEDYKLVEKILLGNGYFNSKQREFIELNESKTIVAGPGAGKTTALAAKIALLLKNLSATNSKDGVCIITHTNVAVNEINNVLSKAGVGHVNHPHFIGTIHEFFNRFCVIPFFKYKFKHNSLIFDKEHKSDLEYYKTFLGRKNSWMNNGVIDAISKRVHNSELLFDKENDNLDLYNSTDWDKFEKYKSQMLIAKYSRKKQGFLTHKDTFLFSSIYLQESRFKEILINRFKYVFLDEFQDTTPAGASLLEELFGTEENIYQKVGDPYQTITYNQLMPYIDEHKVFRLNITNRFGKEIAEHLNILMPNANIQTIPGKRSIKPIILLYTKEEEIYPEYQKIIKEYEDKNQNFKENQKEDKVLVLTKPWSSIVKKGIPYIEKKQNQLKSINHVLKTLVKDFIVKRIIDDRENLSKAKLWIENHHQITQLNIILIEIIKNGLTDTLKNKLKKFINELLQEKGVASINIRNNIFDQLELILLNPEVPENEKDKNDIYTIHSVKGETLRTVLVVDFVEKPLTKILFHRYGVNNDDNYLYTNHNLLYVAMSRVTHLFVFAMHIDDWTDKVQEKFKNSWQIRGTKIEMAVN</sequence>
<dbReference type="GO" id="GO:0000725">
    <property type="term" value="P:recombinational repair"/>
    <property type="evidence" value="ECO:0007669"/>
    <property type="project" value="TreeGrafter"/>
</dbReference>
<dbReference type="GO" id="GO:0005524">
    <property type="term" value="F:ATP binding"/>
    <property type="evidence" value="ECO:0007669"/>
    <property type="project" value="UniProtKB-UniRule"/>
</dbReference>
<dbReference type="AlphaFoldDB" id="A0A1H9T6E0"/>
<proteinExistence type="predicted"/>
<keyword evidence="2 5" id="KW-0378">Hydrolase</keyword>
<evidence type="ECO:0000256" key="3">
    <source>
        <dbReference type="ARBA" id="ARBA00022806"/>
    </source>
</evidence>
<evidence type="ECO:0000256" key="1">
    <source>
        <dbReference type="ARBA" id="ARBA00022741"/>
    </source>
</evidence>
<keyword evidence="6" id="KW-0175">Coiled coil</keyword>